<dbReference type="AlphaFoldDB" id="A0AAD6Y997"/>
<dbReference type="InterPro" id="IPR008972">
    <property type="entry name" value="Cupredoxin"/>
</dbReference>
<feature type="region of interest" description="Disordered" evidence="1">
    <location>
        <begin position="1"/>
        <end position="20"/>
    </location>
</feature>
<dbReference type="PANTHER" id="PTHR34883">
    <property type="entry name" value="SERINE-RICH PROTEIN, PUTATIVE-RELATED-RELATED"/>
    <property type="match status" value="1"/>
</dbReference>
<protein>
    <submittedName>
        <fullName evidence="2">Uncharacterized protein</fullName>
    </submittedName>
</protein>
<feature type="non-terminal residue" evidence="2">
    <location>
        <position position="100"/>
    </location>
</feature>
<dbReference type="Gene3D" id="2.60.40.420">
    <property type="entry name" value="Cupredoxins - blue copper proteins"/>
    <property type="match status" value="1"/>
</dbReference>
<keyword evidence="3" id="KW-1185">Reference proteome</keyword>
<evidence type="ECO:0000313" key="3">
    <source>
        <dbReference type="Proteomes" id="UP001219525"/>
    </source>
</evidence>
<dbReference type="CDD" id="cd00920">
    <property type="entry name" value="Cupredoxin"/>
    <property type="match status" value="1"/>
</dbReference>
<dbReference type="SUPFAM" id="SSF49503">
    <property type="entry name" value="Cupredoxins"/>
    <property type="match status" value="1"/>
</dbReference>
<gene>
    <name evidence="2" type="ORF">GGX14DRAFT_342070</name>
</gene>
<comment type="caution">
    <text evidence="2">The sequence shown here is derived from an EMBL/GenBank/DDBJ whole genome shotgun (WGS) entry which is preliminary data.</text>
</comment>
<organism evidence="2 3">
    <name type="scientific">Mycena pura</name>
    <dbReference type="NCBI Taxonomy" id="153505"/>
    <lineage>
        <taxon>Eukaryota</taxon>
        <taxon>Fungi</taxon>
        <taxon>Dikarya</taxon>
        <taxon>Basidiomycota</taxon>
        <taxon>Agaricomycotina</taxon>
        <taxon>Agaricomycetes</taxon>
        <taxon>Agaricomycetidae</taxon>
        <taxon>Agaricales</taxon>
        <taxon>Marasmiineae</taxon>
        <taxon>Mycenaceae</taxon>
        <taxon>Mycena</taxon>
    </lineage>
</organism>
<dbReference type="EMBL" id="JARJCW010000039">
    <property type="protein sequence ID" value="KAJ7206610.1"/>
    <property type="molecule type" value="Genomic_DNA"/>
</dbReference>
<accession>A0AAD6Y997</accession>
<evidence type="ECO:0000256" key="1">
    <source>
        <dbReference type="SAM" id="MobiDB-lite"/>
    </source>
</evidence>
<proteinExistence type="predicted"/>
<name>A0AAD6Y997_9AGAR</name>
<dbReference type="InterPro" id="IPR052953">
    <property type="entry name" value="Ser-rich/MCO-related"/>
</dbReference>
<feature type="non-terminal residue" evidence="2">
    <location>
        <position position="1"/>
    </location>
</feature>
<dbReference type="Proteomes" id="UP001219525">
    <property type="component" value="Unassembled WGS sequence"/>
</dbReference>
<sequence length="100" mass="10964">VEVGMDPASPGGPLRFTPTSVNASTGSTVNFRFTRFFPGNHSVTQSSFQNPCIPLEGGLDSGFQPVNNTTSGSPEWSFAVEDEAQPLWFFCRQYNPIYHC</sequence>
<dbReference type="PANTHER" id="PTHR34883:SF15">
    <property type="entry name" value="EXTRACELLULAR SERINE-RICH PROTEIN"/>
    <property type="match status" value="1"/>
</dbReference>
<evidence type="ECO:0000313" key="2">
    <source>
        <dbReference type="EMBL" id="KAJ7206610.1"/>
    </source>
</evidence>
<reference evidence="2" key="1">
    <citation type="submission" date="2023-03" db="EMBL/GenBank/DDBJ databases">
        <title>Massive genome expansion in bonnet fungi (Mycena s.s.) driven by repeated elements and novel gene families across ecological guilds.</title>
        <authorList>
            <consortium name="Lawrence Berkeley National Laboratory"/>
            <person name="Harder C.B."/>
            <person name="Miyauchi S."/>
            <person name="Viragh M."/>
            <person name="Kuo A."/>
            <person name="Thoen E."/>
            <person name="Andreopoulos B."/>
            <person name="Lu D."/>
            <person name="Skrede I."/>
            <person name="Drula E."/>
            <person name="Henrissat B."/>
            <person name="Morin E."/>
            <person name="Kohler A."/>
            <person name="Barry K."/>
            <person name="LaButti K."/>
            <person name="Morin E."/>
            <person name="Salamov A."/>
            <person name="Lipzen A."/>
            <person name="Mereny Z."/>
            <person name="Hegedus B."/>
            <person name="Baldrian P."/>
            <person name="Stursova M."/>
            <person name="Weitz H."/>
            <person name="Taylor A."/>
            <person name="Grigoriev I.V."/>
            <person name="Nagy L.G."/>
            <person name="Martin F."/>
            <person name="Kauserud H."/>
        </authorList>
    </citation>
    <scope>NUCLEOTIDE SEQUENCE</scope>
    <source>
        <strain evidence="2">9144</strain>
    </source>
</reference>